<gene>
    <name evidence="7" type="ORF">KP79_PYT08674</name>
</gene>
<dbReference type="FunFam" id="3.30.420.40:FF:000101">
    <property type="entry name" value="FGGY carbohydrate kinase domain-containing protein"/>
    <property type="match status" value="1"/>
</dbReference>
<dbReference type="GO" id="GO:0019150">
    <property type="term" value="F:D-ribulokinase activity"/>
    <property type="evidence" value="ECO:0007669"/>
    <property type="project" value="TreeGrafter"/>
</dbReference>
<name>A0A210PEK8_MIZYE</name>
<dbReference type="PANTHER" id="PTHR43435">
    <property type="entry name" value="RIBULOKINASE"/>
    <property type="match status" value="1"/>
</dbReference>
<dbReference type="GO" id="GO:0005737">
    <property type="term" value="C:cytoplasm"/>
    <property type="evidence" value="ECO:0007669"/>
    <property type="project" value="TreeGrafter"/>
</dbReference>
<dbReference type="Gene3D" id="1.20.58.2240">
    <property type="match status" value="1"/>
</dbReference>
<accession>A0A210PEK8</accession>
<keyword evidence="2" id="KW-0808">Transferase</keyword>
<evidence type="ECO:0000256" key="4">
    <source>
        <dbReference type="ARBA" id="ARBA00074355"/>
    </source>
</evidence>
<dbReference type="Pfam" id="PF00370">
    <property type="entry name" value="FGGY_N"/>
    <property type="match status" value="1"/>
</dbReference>
<dbReference type="InterPro" id="IPR000577">
    <property type="entry name" value="Carb_kinase_FGGY"/>
</dbReference>
<dbReference type="InterPro" id="IPR006003">
    <property type="entry name" value="FGGY_RbtK-like"/>
</dbReference>
<dbReference type="NCBIfam" id="TIGR01315">
    <property type="entry name" value="5C_CHO_kinase"/>
    <property type="match status" value="1"/>
</dbReference>
<evidence type="ECO:0000256" key="2">
    <source>
        <dbReference type="ARBA" id="ARBA00022679"/>
    </source>
</evidence>
<evidence type="ECO:0000313" key="7">
    <source>
        <dbReference type="EMBL" id="OWF34919.1"/>
    </source>
</evidence>
<dbReference type="InterPro" id="IPR018485">
    <property type="entry name" value="FGGY_C"/>
</dbReference>
<dbReference type="Proteomes" id="UP000242188">
    <property type="component" value="Unassembled WGS sequence"/>
</dbReference>
<dbReference type="Pfam" id="PF02782">
    <property type="entry name" value="FGGY_C"/>
    <property type="match status" value="1"/>
</dbReference>
<protein>
    <recommendedName>
        <fullName evidence="4">FGGY carbohydrate kinase domain-containing protein</fullName>
    </recommendedName>
</protein>
<dbReference type="InterPro" id="IPR018484">
    <property type="entry name" value="FGGY_N"/>
</dbReference>
<evidence type="ECO:0000256" key="3">
    <source>
        <dbReference type="ARBA" id="ARBA00022777"/>
    </source>
</evidence>
<dbReference type="OrthoDB" id="203824at2759"/>
<evidence type="ECO:0000313" key="8">
    <source>
        <dbReference type="Proteomes" id="UP000242188"/>
    </source>
</evidence>
<keyword evidence="8" id="KW-1185">Reference proteome</keyword>
<dbReference type="PANTHER" id="PTHR43435:SF4">
    <property type="entry name" value="FGGY CARBOHYDRATE KINASE DOMAIN-CONTAINING PROTEIN"/>
    <property type="match status" value="1"/>
</dbReference>
<dbReference type="SUPFAM" id="SSF53067">
    <property type="entry name" value="Actin-like ATPase domain"/>
    <property type="match status" value="2"/>
</dbReference>
<feature type="domain" description="Carbohydrate kinase FGGY N-terminal" evidence="5">
    <location>
        <begin position="3"/>
        <end position="265"/>
    </location>
</feature>
<dbReference type="InterPro" id="IPR043129">
    <property type="entry name" value="ATPase_NBD"/>
</dbReference>
<dbReference type="AlphaFoldDB" id="A0A210PEK8"/>
<dbReference type="Gene3D" id="3.30.420.40">
    <property type="match status" value="1"/>
</dbReference>
<reference evidence="7 8" key="1">
    <citation type="journal article" date="2017" name="Nat. Ecol. Evol.">
        <title>Scallop genome provides insights into evolution of bilaterian karyotype and development.</title>
        <authorList>
            <person name="Wang S."/>
            <person name="Zhang J."/>
            <person name="Jiao W."/>
            <person name="Li J."/>
            <person name="Xun X."/>
            <person name="Sun Y."/>
            <person name="Guo X."/>
            <person name="Huan P."/>
            <person name="Dong B."/>
            <person name="Zhang L."/>
            <person name="Hu X."/>
            <person name="Sun X."/>
            <person name="Wang J."/>
            <person name="Zhao C."/>
            <person name="Wang Y."/>
            <person name="Wang D."/>
            <person name="Huang X."/>
            <person name="Wang R."/>
            <person name="Lv J."/>
            <person name="Li Y."/>
            <person name="Zhang Z."/>
            <person name="Liu B."/>
            <person name="Lu W."/>
            <person name="Hui Y."/>
            <person name="Liang J."/>
            <person name="Zhou Z."/>
            <person name="Hou R."/>
            <person name="Li X."/>
            <person name="Liu Y."/>
            <person name="Li H."/>
            <person name="Ning X."/>
            <person name="Lin Y."/>
            <person name="Zhao L."/>
            <person name="Xing Q."/>
            <person name="Dou J."/>
            <person name="Li Y."/>
            <person name="Mao J."/>
            <person name="Guo H."/>
            <person name="Dou H."/>
            <person name="Li T."/>
            <person name="Mu C."/>
            <person name="Jiang W."/>
            <person name="Fu Q."/>
            <person name="Fu X."/>
            <person name="Miao Y."/>
            <person name="Liu J."/>
            <person name="Yu Q."/>
            <person name="Li R."/>
            <person name="Liao H."/>
            <person name="Li X."/>
            <person name="Kong Y."/>
            <person name="Jiang Z."/>
            <person name="Chourrout D."/>
            <person name="Li R."/>
            <person name="Bao Z."/>
        </authorList>
    </citation>
    <scope>NUCLEOTIDE SEQUENCE [LARGE SCALE GENOMIC DNA]</scope>
    <source>
        <strain evidence="7 8">PY_sf001</strain>
    </source>
</reference>
<feature type="domain" description="Carbohydrate kinase FGGY C-terminal" evidence="6">
    <location>
        <begin position="287"/>
        <end position="496"/>
    </location>
</feature>
<dbReference type="GO" id="GO:0019321">
    <property type="term" value="P:pentose metabolic process"/>
    <property type="evidence" value="ECO:0007669"/>
    <property type="project" value="TreeGrafter"/>
</dbReference>
<evidence type="ECO:0000259" key="6">
    <source>
        <dbReference type="Pfam" id="PF02782"/>
    </source>
</evidence>
<organism evidence="7 8">
    <name type="scientific">Mizuhopecten yessoensis</name>
    <name type="common">Japanese scallop</name>
    <name type="synonym">Patinopecten yessoensis</name>
    <dbReference type="NCBI Taxonomy" id="6573"/>
    <lineage>
        <taxon>Eukaryota</taxon>
        <taxon>Metazoa</taxon>
        <taxon>Spiralia</taxon>
        <taxon>Lophotrochozoa</taxon>
        <taxon>Mollusca</taxon>
        <taxon>Bivalvia</taxon>
        <taxon>Autobranchia</taxon>
        <taxon>Pteriomorphia</taxon>
        <taxon>Pectinida</taxon>
        <taxon>Pectinoidea</taxon>
        <taxon>Pectinidae</taxon>
        <taxon>Mizuhopecten</taxon>
    </lineage>
</organism>
<dbReference type="EMBL" id="NEDP02076747">
    <property type="protein sequence ID" value="OWF34919.1"/>
    <property type="molecule type" value="Genomic_DNA"/>
</dbReference>
<proteinExistence type="inferred from homology"/>
<sequence length="549" mass="60000">MPYYLGVDVGTGSVRSALVSGQGRVVSIATKSIKIWSPQTNHYEQSSKNVWSAVVETVQRALSESGIDKEEIHGIGFDATCSLVVLDKDGASVSVNSSGSTGQDIMMWMDHRAEDQARRINATDHDVLKYVGGTISLEMQAPKLLWLKENLYSTCWSKASHLFDLPDFLTWKATGSLSRSLCSLICKWNYQAGDHGNSGWSEDFFTQISLEDLVGKGYSRIGTDVKPPGSPCGNGLSQHAAQEMGLVEGIPVGTSMIDAHAGALGCMGCIPRSEVTYNLPDITSRLVLVCGTSTCHMIVNEKEVFVPGVWGPFYSSILPGLWCTEGGQSSTGKLIDFIVQSHPAYQEVKTAAQERNIHEHDVLNELLEKQAKQKNLQSLSELTRDLHIWPDFHGNRSPLADPTLKGMICGLTLNCDMNDLAVKYLATIQAIAYGTQHIIQEMRGRGLDISVIYMCGGLRKNTVYLKTQVDVTGLPLILPDEEESVLVGAAMLGACASKDFPSLQSAMETMGGRGTIVLPSATESSYHKKKFWVFLKMVDDQQKYNSLMS</sequence>
<comment type="caution">
    <text evidence="7">The sequence shown here is derived from an EMBL/GenBank/DDBJ whole genome shotgun (WGS) entry which is preliminary data.</text>
</comment>
<dbReference type="CDD" id="cd07782">
    <property type="entry name" value="ASKHA_NBD_FGGY_D-RBK"/>
    <property type="match status" value="1"/>
</dbReference>
<dbReference type="STRING" id="6573.A0A210PEK8"/>
<evidence type="ECO:0000259" key="5">
    <source>
        <dbReference type="Pfam" id="PF00370"/>
    </source>
</evidence>
<keyword evidence="3 7" id="KW-0418">Kinase</keyword>
<comment type="similarity">
    <text evidence="1">Belongs to the FGGY kinase family.</text>
</comment>
<dbReference type="PIRSF" id="PIRSF000538">
    <property type="entry name" value="GlpK"/>
    <property type="match status" value="1"/>
</dbReference>
<evidence type="ECO:0000256" key="1">
    <source>
        <dbReference type="ARBA" id="ARBA00009156"/>
    </source>
</evidence>